<evidence type="ECO:0000313" key="11">
    <source>
        <dbReference type="Proteomes" id="UP000449547"/>
    </source>
</evidence>
<dbReference type="SUPFAM" id="SSF48334">
    <property type="entry name" value="DNA repair protein MutS, domain III"/>
    <property type="match status" value="1"/>
</dbReference>
<keyword evidence="4" id="KW-0067">ATP-binding</keyword>
<dbReference type="GO" id="GO:0005634">
    <property type="term" value="C:nucleus"/>
    <property type="evidence" value="ECO:0007669"/>
    <property type="project" value="TreeGrafter"/>
</dbReference>
<comment type="function">
    <text evidence="7">Component of the post-replicative DNA mismatch repair system (MMR). Heterodimerizes with MSH2 to form MutS beta, which binds to DNA mismatches thereby initiating DNA repair. MSH3 provides substrate-binding and substrate specificity to the complex. When bound, the MutS beta heterodimer bends the DNA helix and shields approximately 20 base pairs. Acts mainly to repair insertion-deletion loops (IDLs) from 2 to 13 nucleotides in size, but can also repair base-base and single insertion-deletion mismatches that occur during replication. After mismatch binding, forms a ternary complex with the MutL alpha heterodimer, which is thought to be responsible for directing the downstream MMR events, including strand discrimination, excision, and resynthesis. ATP binding and hydrolysis play a pivotal role in mismatch repair functions.</text>
</comment>
<dbReference type="GO" id="GO:0140664">
    <property type="term" value="F:ATP-dependent DNA damage sensor activity"/>
    <property type="evidence" value="ECO:0007669"/>
    <property type="project" value="InterPro"/>
</dbReference>
<keyword evidence="3" id="KW-0227">DNA damage</keyword>
<accession>A0A642UWT5</accession>
<sequence>MSKTMGEWDRGGRTGKNSFPPLYASIREQIKNNPGCVCLIQVGSFYELYFEQATEYGPKLGIKVATKQTADFNIPMSGFPVYQLQKFVKILVHDHQTNVAIVDQIFDAASNKIHRKISRIVSPGTLVEESFINYSDNNYLLAISFAPNQPVAEASTPVGLAWTDVSVGEFHVQHTTLGDVMGDIARISPAEVILSGDLEKAGIEGLAQWWDSLSGLNQYFVRYHNSQYRDLKLAFTQDQQRLRKHLESFSVRESAAMNLALSYVNVNLPEIALELDMPHQYYSSKYLQMDPRTRDALELTHRSIGSKHSVVGSLLNVIKETVTVSGSRMLNQWLNSPVTDVNEITQRQDHVQAWLDNPSLHRRVRAQLVGIGDVMRLVQKLVVRPNDVAPNLISIADALVQLNEVQKLVASSESKAHRKLAAAMTVPIDLAEEILNTLHVEAVAEPSDIEEEESHLEDTSSGSYSNAIFEKYRRVDEAPKFEFSVRADFDDELIALHGRLDELKRQGDKYLEDMTETLTSIDPKVSITKRDVSGRHSNVIYIATKVKHLSLIEDMFESGEIREKRKTSLLIKPPKWAELQKLVDETTEAIVIKEQKILNELRLSVSKNVAIIREVARLADYIDVTASFAVSAHHHNLIRPKFTKATKLYIEDGRHLVVESALSQVGRLFHANTTKMGKADGLTWVVSGPNMGGKSTFLRQNALAVILAQIGCYVPASKASMSVVDRIFTRIGASDDLFSNLSTFMVEMVETASILTNATPNSLAVVDEIGRGTSGKEGLSIAYATLVYLLTQSKCRTLFATHFGPELKELLDGFNVNQNNLRWLKTRKIDHQLESGISPHSGALEVAKQAGFPKKALDIAEDALSKLALKRGSIG</sequence>
<dbReference type="InterPro" id="IPR036678">
    <property type="entry name" value="MutS_con_dom_sf"/>
</dbReference>
<dbReference type="SMART" id="SM00533">
    <property type="entry name" value="MUTSd"/>
    <property type="match status" value="1"/>
</dbReference>
<evidence type="ECO:0000256" key="6">
    <source>
        <dbReference type="ARBA" id="ARBA00023204"/>
    </source>
</evidence>
<dbReference type="Pfam" id="PF05188">
    <property type="entry name" value="MutS_II"/>
    <property type="match status" value="1"/>
</dbReference>
<dbReference type="PIRSF" id="PIRSF037677">
    <property type="entry name" value="DNA_mis_repair_Msh6"/>
    <property type="match status" value="1"/>
</dbReference>
<dbReference type="Pfam" id="PF01624">
    <property type="entry name" value="MutS_I"/>
    <property type="match status" value="1"/>
</dbReference>
<dbReference type="Gene3D" id="3.40.1170.10">
    <property type="entry name" value="DNA repair protein MutS, domain I"/>
    <property type="match status" value="1"/>
</dbReference>
<dbReference type="GO" id="GO:0030983">
    <property type="term" value="F:mismatched DNA binding"/>
    <property type="evidence" value="ECO:0007669"/>
    <property type="project" value="InterPro"/>
</dbReference>
<evidence type="ECO:0000256" key="1">
    <source>
        <dbReference type="ARBA" id="ARBA00006271"/>
    </source>
</evidence>
<dbReference type="Gene3D" id="3.40.50.300">
    <property type="entry name" value="P-loop containing nucleotide triphosphate hydrolases"/>
    <property type="match status" value="1"/>
</dbReference>
<reference evidence="10 11" key="1">
    <citation type="submission" date="2019-07" db="EMBL/GenBank/DDBJ databases">
        <title>Genome assembly of two rare yeast pathogens: Diutina rugosa and Trichomonascus ciferrii.</title>
        <authorList>
            <person name="Mixao V."/>
            <person name="Saus E."/>
            <person name="Hansen A."/>
            <person name="Lass-Flor C."/>
            <person name="Gabaldon T."/>
        </authorList>
    </citation>
    <scope>NUCLEOTIDE SEQUENCE [LARGE SCALE GENOMIC DNA]</scope>
    <source>
        <strain evidence="10 11">CBS 613</strain>
    </source>
</reference>
<dbReference type="GO" id="GO:0005739">
    <property type="term" value="C:mitochondrion"/>
    <property type="evidence" value="ECO:0007669"/>
    <property type="project" value="TreeGrafter"/>
</dbReference>
<comment type="similarity">
    <text evidence="1">Belongs to the DNA mismatch repair MutS family.</text>
</comment>
<evidence type="ECO:0000256" key="7">
    <source>
        <dbReference type="ARBA" id="ARBA00025373"/>
    </source>
</evidence>
<gene>
    <name evidence="10" type="ORF">DIURU_000792</name>
</gene>
<evidence type="ECO:0000256" key="3">
    <source>
        <dbReference type="ARBA" id="ARBA00022763"/>
    </source>
</evidence>
<organism evidence="10 11">
    <name type="scientific">Diutina rugosa</name>
    <name type="common">Yeast</name>
    <name type="synonym">Candida rugosa</name>
    <dbReference type="NCBI Taxonomy" id="5481"/>
    <lineage>
        <taxon>Eukaryota</taxon>
        <taxon>Fungi</taxon>
        <taxon>Dikarya</taxon>
        <taxon>Ascomycota</taxon>
        <taxon>Saccharomycotina</taxon>
        <taxon>Pichiomycetes</taxon>
        <taxon>Debaryomycetaceae</taxon>
        <taxon>Diutina</taxon>
    </lineage>
</organism>
<dbReference type="SUPFAM" id="SSF55271">
    <property type="entry name" value="DNA repair protein MutS, domain I"/>
    <property type="match status" value="1"/>
</dbReference>
<dbReference type="PANTHER" id="PTHR11361:SF34">
    <property type="entry name" value="DNA MISMATCH REPAIR PROTEIN MSH1, MITOCHONDRIAL"/>
    <property type="match status" value="1"/>
</dbReference>
<keyword evidence="2" id="KW-0547">Nucleotide-binding</keyword>
<evidence type="ECO:0000256" key="2">
    <source>
        <dbReference type="ARBA" id="ARBA00022741"/>
    </source>
</evidence>
<dbReference type="GO" id="GO:0006298">
    <property type="term" value="P:mismatch repair"/>
    <property type="evidence" value="ECO:0007669"/>
    <property type="project" value="InterPro"/>
</dbReference>
<dbReference type="InterPro" id="IPR027417">
    <property type="entry name" value="P-loop_NTPase"/>
</dbReference>
<evidence type="ECO:0000256" key="5">
    <source>
        <dbReference type="ARBA" id="ARBA00023125"/>
    </source>
</evidence>
<dbReference type="GeneID" id="54779445"/>
<evidence type="ECO:0000256" key="8">
    <source>
        <dbReference type="ARBA" id="ARBA00025902"/>
    </source>
</evidence>
<evidence type="ECO:0000256" key="4">
    <source>
        <dbReference type="ARBA" id="ARBA00022840"/>
    </source>
</evidence>
<dbReference type="InterPro" id="IPR000432">
    <property type="entry name" value="DNA_mismatch_repair_MutS_C"/>
</dbReference>
<comment type="caution">
    <text evidence="10">The sequence shown here is derived from an EMBL/GenBank/DDBJ whole genome shotgun (WGS) entry which is preliminary data.</text>
</comment>
<dbReference type="OMA" id="DTWIMRR"/>
<dbReference type="RefSeq" id="XP_034014459.1">
    <property type="nucleotide sequence ID" value="XM_034159079.1"/>
</dbReference>
<dbReference type="PROSITE" id="PS00486">
    <property type="entry name" value="DNA_MISMATCH_REPAIR_2"/>
    <property type="match status" value="1"/>
</dbReference>
<protein>
    <recommendedName>
        <fullName evidence="9">DNA mismatch repair proteins mutS family domain-containing protein</fullName>
    </recommendedName>
</protein>
<dbReference type="EMBL" id="SWFT01000027">
    <property type="protein sequence ID" value="KAA8907108.1"/>
    <property type="molecule type" value="Genomic_DNA"/>
</dbReference>
<keyword evidence="6" id="KW-0234">DNA repair</keyword>
<comment type="subunit">
    <text evidence="8">Heterodimer consisting of MSH2-MSH3 (MutS beta). Forms a ternary complex with MutL alpha (MLH1-PMS1).</text>
</comment>
<dbReference type="Proteomes" id="UP000449547">
    <property type="component" value="Unassembled WGS sequence"/>
</dbReference>
<dbReference type="InterPro" id="IPR016151">
    <property type="entry name" value="DNA_mismatch_repair_MutS_N"/>
</dbReference>
<feature type="domain" description="DNA mismatch repair proteins mutS family" evidence="9">
    <location>
        <begin position="762"/>
        <end position="778"/>
    </location>
</feature>
<dbReference type="Gene3D" id="1.10.1420.10">
    <property type="match status" value="2"/>
</dbReference>
<dbReference type="InterPro" id="IPR045076">
    <property type="entry name" value="MutS"/>
</dbReference>
<dbReference type="PANTHER" id="PTHR11361">
    <property type="entry name" value="DNA MISMATCH REPAIR PROTEIN MUTS FAMILY MEMBER"/>
    <property type="match status" value="1"/>
</dbReference>
<proteinExistence type="inferred from homology"/>
<name>A0A642UWT5_DIURU</name>
<dbReference type="SUPFAM" id="SSF52540">
    <property type="entry name" value="P-loop containing nucleoside triphosphate hydrolases"/>
    <property type="match status" value="1"/>
</dbReference>
<dbReference type="InterPro" id="IPR007696">
    <property type="entry name" value="DNA_mismatch_repair_MutS_core"/>
</dbReference>
<dbReference type="SMART" id="SM00534">
    <property type="entry name" value="MUTSac"/>
    <property type="match status" value="1"/>
</dbReference>
<dbReference type="InterPro" id="IPR007860">
    <property type="entry name" value="DNA_mmatch_repair_MutS_con_dom"/>
</dbReference>
<dbReference type="AlphaFoldDB" id="A0A642UWT5"/>
<keyword evidence="11" id="KW-1185">Reference proteome</keyword>
<evidence type="ECO:0000313" key="10">
    <source>
        <dbReference type="EMBL" id="KAA8907108.1"/>
    </source>
</evidence>
<evidence type="ECO:0000259" key="9">
    <source>
        <dbReference type="PROSITE" id="PS00486"/>
    </source>
</evidence>
<dbReference type="Pfam" id="PF05192">
    <property type="entry name" value="MutS_III"/>
    <property type="match status" value="1"/>
</dbReference>
<dbReference type="InterPro" id="IPR007695">
    <property type="entry name" value="DNA_mismatch_repair_MutS-lik_N"/>
</dbReference>
<dbReference type="SUPFAM" id="SSF53150">
    <property type="entry name" value="DNA repair protein MutS, domain II"/>
    <property type="match status" value="1"/>
</dbReference>
<dbReference type="GO" id="GO:0043504">
    <property type="term" value="P:mitochondrial DNA repair"/>
    <property type="evidence" value="ECO:0007669"/>
    <property type="project" value="TreeGrafter"/>
</dbReference>
<dbReference type="GO" id="GO:0005524">
    <property type="term" value="F:ATP binding"/>
    <property type="evidence" value="ECO:0007669"/>
    <property type="project" value="UniProtKB-KW"/>
</dbReference>
<keyword evidence="5" id="KW-0238">DNA-binding</keyword>
<dbReference type="InterPro" id="IPR036187">
    <property type="entry name" value="DNA_mismatch_repair_MutS_sf"/>
</dbReference>
<dbReference type="InterPro" id="IPR017261">
    <property type="entry name" value="DNA_mismatch_repair_MutS/MSH"/>
</dbReference>
<dbReference type="OrthoDB" id="2534523at2759"/>
<dbReference type="Gene3D" id="3.30.420.110">
    <property type="entry name" value="MutS, connector domain"/>
    <property type="match status" value="1"/>
</dbReference>
<dbReference type="Pfam" id="PF00488">
    <property type="entry name" value="MutS_V"/>
    <property type="match status" value="1"/>
</dbReference>
<dbReference type="VEuPathDB" id="FungiDB:DIURU_000792"/>